<protein>
    <submittedName>
        <fullName evidence="1">Uncharacterized protein</fullName>
    </submittedName>
</protein>
<proteinExistence type="predicted"/>
<organism evidence="1">
    <name type="scientific">Pseudomonas syringae pv. actinidiae</name>
    <dbReference type="NCBI Taxonomy" id="103796"/>
    <lineage>
        <taxon>Bacteria</taxon>
        <taxon>Pseudomonadati</taxon>
        <taxon>Pseudomonadota</taxon>
        <taxon>Gammaproteobacteria</taxon>
        <taxon>Pseudomonadales</taxon>
        <taxon>Pseudomonadaceae</taxon>
        <taxon>Pseudomonas</taxon>
        <taxon>Pseudomonas syringae</taxon>
    </lineage>
</organism>
<evidence type="ECO:0000313" key="1">
    <source>
        <dbReference type="EMBL" id="ARO45353.1"/>
    </source>
</evidence>
<dbReference type="EMBL" id="KX009065">
    <property type="protein sequence ID" value="ARO45353.1"/>
    <property type="molecule type" value="Genomic_DNA"/>
</dbReference>
<reference evidence="1" key="1">
    <citation type="submission" date="2016-03" db="EMBL/GenBank/DDBJ databases">
        <title>The evolution of Pseudomonas syringae pv. actinidiae in New Zealand.</title>
        <authorList>
            <person name="Taiaroa G."/>
            <person name="Poulter R.T.M."/>
            <person name="Lamont I."/>
            <person name="Stockwell P."/>
            <person name="Butler M.I."/>
        </authorList>
    </citation>
    <scope>NUCLEOTIDE SEQUENCE</scope>
    <source>
        <strain evidence="1">RT849</strain>
    </source>
</reference>
<name>A0A2P0QG28_PSESF</name>
<accession>A0A2P0QG28</accession>
<dbReference type="AlphaFoldDB" id="A0A2P0QG28"/>
<sequence>MRHYLKVVSGIEDVNAEGPSALNRYRHEWGLHEKPALIMWLLKT</sequence>